<dbReference type="GO" id="GO:0032259">
    <property type="term" value="P:methylation"/>
    <property type="evidence" value="ECO:0007669"/>
    <property type="project" value="UniProtKB-KW"/>
</dbReference>
<evidence type="ECO:0000313" key="3">
    <source>
        <dbReference type="EMBL" id="KAK1772059.1"/>
    </source>
</evidence>
<dbReference type="PANTHER" id="PTHR43591">
    <property type="entry name" value="METHYLTRANSFERASE"/>
    <property type="match status" value="1"/>
</dbReference>
<reference evidence="3" key="1">
    <citation type="submission" date="2023-06" db="EMBL/GenBank/DDBJ databases">
        <title>Genome-scale phylogeny and comparative genomics of the fungal order Sordariales.</title>
        <authorList>
            <consortium name="Lawrence Berkeley National Laboratory"/>
            <person name="Hensen N."/>
            <person name="Bonometti L."/>
            <person name="Westerberg I."/>
            <person name="Brannstrom I.O."/>
            <person name="Guillou S."/>
            <person name="Cros-Aarteil S."/>
            <person name="Calhoun S."/>
            <person name="Haridas S."/>
            <person name="Kuo A."/>
            <person name="Mondo S."/>
            <person name="Pangilinan J."/>
            <person name="Riley R."/>
            <person name="Labutti K."/>
            <person name="Andreopoulos B."/>
            <person name="Lipzen A."/>
            <person name="Chen C."/>
            <person name="Yanf M."/>
            <person name="Daum C."/>
            <person name="Ng V."/>
            <person name="Clum A."/>
            <person name="Steindorff A."/>
            <person name="Ohm R."/>
            <person name="Martin F."/>
            <person name="Silar P."/>
            <person name="Natvig D."/>
            <person name="Lalanne C."/>
            <person name="Gautier V."/>
            <person name="Ament-Velasquez S.L."/>
            <person name="Kruys A."/>
            <person name="Hutchinson M.I."/>
            <person name="Powell A.J."/>
            <person name="Barry K."/>
            <person name="Miller A.N."/>
            <person name="Grigoriev I.V."/>
            <person name="Debuchy R."/>
            <person name="Gladieux P."/>
            <person name="Thoren M.H."/>
            <person name="Johannesson H."/>
        </authorList>
    </citation>
    <scope>NUCLEOTIDE SEQUENCE</scope>
    <source>
        <strain evidence="3">8032-3</strain>
    </source>
</reference>
<keyword evidence="3" id="KW-0808">Transferase</keyword>
<feature type="region of interest" description="Disordered" evidence="2">
    <location>
        <begin position="1"/>
        <end position="50"/>
    </location>
</feature>
<dbReference type="CDD" id="cd02440">
    <property type="entry name" value="AdoMet_MTases"/>
    <property type="match status" value="1"/>
</dbReference>
<dbReference type="PANTHER" id="PTHR43591:SF10">
    <property type="entry name" value="ABC TRANSMEMBRANE TYPE-1 DOMAIN-CONTAINING PROTEIN-RELATED"/>
    <property type="match status" value="1"/>
</dbReference>
<dbReference type="RefSeq" id="XP_060288272.1">
    <property type="nucleotide sequence ID" value="XM_060422368.1"/>
</dbReference>
<dbReference type="AlphaFoldDB" id="A0AAJ0C8E4"/>
<dbReference type="Gene3D" id="3.40.50.150">
    <property type="entry name" value="Vaccinia Virus protein VP39"/>
    <property type="match status" value="1"/>
</dbReference>
<accession>A0AAJ0C8E4</accession>
<keyword evidence="3" id="KW-0489">Methyltransferase</keyword>
<evidence type="ECO:0000256" key="2">
    <source>
        <dbReference type="SAM" id="MobiDB-lite"/>
    </source>
</evidence>
<comment type="similarity">
    <text evidence="1">Belongs to the methyltransferase superfamily. LaeA methyltransferase family.</text>
</comment>
<dbReference type="EMBL" id="MU838998">
    <property type="protein sequence ID" value="KAK1772059.1"/>
    <property type="molecule type" value="Genomic_DNA"/>
</dbReference>
<dbReference type="Proteomes" id="UP001244011">
    <property type="component" value="Unassembled WGS sequence"/>
</dbReference>
<dbReference type="GO" id="GO:0008168">
    <property type="term" value="F:methyltransferase activity"/>
    <property type="evidence" value="ECO:0007669"/>
    <property type="project" value="UniProtKB-KW"/>
</dbReference>
<comment type="caution">
    <text evidence="3">The sequence shown here is derived from an EMBL/GenBank/DDBJ whole genome shotgun (WGS) entry which is preliminary data.</text>
</comment>
<protein>
    <submittedName>
        <fullName evidence="3">S-adenosyl-L-methionine-dependent methyltransferase</fullName>
    </submittedName>
</protein>
<evidence type="ECO:0000313" key="4">
    <source>
        <dbReference type="Proteomes" id="UP001244011"/>
    </source>
</evidence>
<name>A0AAJ0C8E4_9PEZI</name>
<evidence type="ECO:0000256" key="1">
    <source>
        <dbReference type="ARBA" id="ARBA00038158"/>
    </source>
</evidence>
<proteinExistence type="inferred from homology"/>
<sequence>MADQSAPAAPIPGSTDQNPASPVHPLQAELIPAELPEDNEDDDNDSALGVNDALSSTASVASSVLHYRTIQGRTYHSERYNTEYIMPNDDRQSESIDITHHYLTLLLGGKLFLAPIKDDIQKALDVGTGTGIWAIDFADQFTNTEVIGMDLSPTQPTWVPPNLKFELDDATQTWSWPDSTFDFVHIRYLFGGIADWNALFKQAYRCCKPGGWVQSCEADASVSSDDGTADGIPAIKTLNTLIKEGGKKFGRSLCVLEEDLQKKGFEAAGFVDIQEVNFKVPASGWPQDPKIREVGQFVKLALENDLEGYTLMLWKNVLNWPEEEFQVFLMGMRNVLKNKRIHGYFKVRYVYGRKPADGMA</sequence>
<dbReference type="SUPFAM" id="SSF53335">
    <property type="entry name" value="S-adenosyl-L-methionine-dependent methyltransferases"/>
    <property type="match status" value="1"/>
</dbReference>
<keyword evidence="4" id="KW-1185">Reference proteome</keyword>
<dbReference type="Pfam" id="PF13489">
    <property type="entry name" value="Methyltransf_23"/>
    <property type="match status" value="1"/>
</dbReference>
<gene>
    <name evidence="3" type="ORF">QBC33DRAFT_174076</name>
</gene>
<dbReference type="InterPro" id="IPR029063">
    <property type="entry name" value="SAM-dependent_MTases_sf"/>
</dbReference>
<organism evidence="3 4">
    <name type="scientific">Phialemonium atrogriseum</name>
    <dbReference type="NCBI Taxonomy" id="1093897"/>
    <lineage>
        <taxon>Eukaryota</taxon>
        <taxon>Fungi</taxon>
        <taxon>Dikarya</taxon>
        <taxon>Ascomycota</taxon>
        <taxon>Pezizomycotina</taxon>
        <taxon>Sordariomycetes</taxon>
        <taxon>Sordariomycetidae</taxon>
        <taxon>Cephalothecales</taxon>
        <taxon>Cephalothecaceae</taxon>
        <taxon>Phialemonium</taxon>
    </lineage>
</organism>
<feature type="compositionally biased region" description="Acidic residues" evidence="2">
    <location>
        <begin position="35"/>
        <end position="45"/>
    </location>
</feature>
<dbReference type="GeneID" id="85305555"/>